<dbReference type="InterPro" id="IPR011330">
    <property type="entry name" value="Glyco_hydro/deAcase_b/a-brl"/>
</dbReference>
<name>A0A3G2R901_9FIRM</name>
<accession>A0A3G2R901</accession>
<sequence>MAVVDLNSDIGESFGAYRIGMDDEIVKYVSSANIACGFHAGDPVVMERTVGLCEKNGAAVGAHPGFPDLMGFGRRNMDISLSDIKSYIIYQIGALKAFAESHGMKLQHVKAHGALYNMAAADEKLADAIAQAIASVDKNLICVAMANTAMQKAAEKAGLKFACEVFADRNVNPDGTLVSRKLPNAMIHDEDLACRRVLRMVKEGMVEAVDGSHIKVRADTICVHGDNPQAVEFALRLRKVLEENGVKIAPMASFL</sequence>
<dbReference type="GO" id="GO:0005524">
    <property type="term" value="F:ATP binding"/>
    <property type="evidence" value="ECO:0007669"/>
    <property type="project" value="UniProtKB-UniRule"/>
</dbReference>
<dbReference type="Proteomes" id="UP000280960">
    <property type="component" value="Chromosome"/>
</dbReference>
<dbReference type="GO" id="GO:0005975">
    <property type="term" value="P:carbohydrate metabolic process"/>
    <property type="evidence" value="ECO:0007669"/>
    <property type="project" value="InterPro"/>
</dbReference>
<comment type="function">
    <text evidence="1">Catalyzes the cleavage of 5-oxoproline to form L-glutamate coupled to the hydrolysis of ATP to ADP and inorganic phosphate.</text>
</comment>
<keyword evidence="1" id="KW-0378">Hydrolase</keyword>
<dbReference type="EMBL" id="CP033169">
    <property type="protein sequence ID" value="AYO31893.1"/>
    <property type="molecule type" value="Genomic_DNA"/>
</dbReference>
<protein>
    <recommendedName>
        <fullName evidence="1">5-oxoprolinase subunit A</fullName>
        <shortName evidence="1">5-OPase subunit A</shortName>
        <ecNumber evidence="1">3.5.2.9</ecNumber>
    </recommendedName>
    <alternativeName>
        <fullName evidence="1">5-oxoprolinase (ATP-hydrolyzing) subunit A</fullName>
    </alternativeName>
</protein>
<gene>
    <name evidence="1" type="primary">pxpA</name>
    <name evidence="2" type="ORF">D2962_15920</name>
</gene>
<reference evidence="2 3" key="1">
    <citation type="submission" date="2018-10" db="EMBL/GenBank/DDBJ databases">
        <authorList>
            <person name="Zhang X."/>
        </authorList>
    </citation>
    <scope>NUCLEOTIDE SEQUENCE [LARGE SCALE GENOMIC DNA]</scope>
    <source>
        <strain evidence="2 3">SK-G1</strain>
    </source>
</reference>
<dbReference type="Gene3D" id="3.20.20.370">
    <property type="entry name" value="Glycoside hydrolase/deacetylase"/>
    <property type="match status" value="1"/>
</dbReference>
<keyword evidence="1" id="KW-0067">ATP-binding</keyword>
<comment type="subunit">
    <text evidence="1">Forms a complex composed of PxpA, PxpB and PxpC.</text>
</comment>
<dbReference type="PANTHER" id="PTHR30292:SF0">
    <property type="entry name" value="5-OXOPROLINASE SUBUNIT A"/>
    <property type="match status" value="1"/>
</dbReference>
<evidence type="ECO:0000256" key="1">
    <source>
        <dbReference type="HAMAP-Rule" id="MF_00691"/>
    </source>
</evidence>
<comment type="similarity">
    <text evidence="1">Belongs to the LamB/PxpA family.</text>
</comment>
<dbReference type="NCBIfam" id="NF003816">
    <property type="entry name" value="PRK05406.1-5"/>
    <property type="match status" value="1"/>
</dbReference>
<dbReference type="RefSeq" id="WP_122015558.1">
    <property type="nucleotide sequence ID" value="NZ_CP033169.1"/>
</dbReference>
<dbReference type="NCBIfam" id="NF003814">
    <property type="entry name" value="PRK05406.1-3"/>
    <property type="match status" value="1"/>
</dbReference>
<dbReference type="Pfam" id="PF03746">
    <property type="entry name" value="LamB_YcsF"/>
    <property type="match status" value="1"/>
</dbReference>
<keyword evidence="1" id="KW-0547">Nucleotide-binding</keyword>
<dbReference type="KEGG" id="bacg:D2962_15920"/>
<dbReference type="AlphaFoldDB" id="A0A3G2R901"/>
<dbReference type="HAMAP" id="MF_00691">
    <property type="entry name" value="PxpA"/>
    <property type="match status" value="1"/>
</dbReference>
<dbReference type="InterPro" id="IPR005501">
    <property type="entry name" value="LamB/YcsF/PxpA-like"/>
</dbReference>
<comment type="catalytic activity">
    <reaction evidence="1">
        <text>5-oxo-L-proline + ATP + 2 H2O = L-glutamate + ADP + phosphate + H(+)</text>
        <dbReference type="Rhea" id="RHEA:10348"/>
        <dbReference type="ChEBI" id="CHEBI:15377"/>
        <dbReference type="ChEBI" id="CHEBI:15378"/>
        <dbReference type="ChEBI" id="CHEBI:29985"/>
        <dbReference type="ChEBI" id="CHEBI:30616"/>
        <dbReference type="ChEBI" id="CHEBI:43474"/>
        <dbReference type="ChEBI" id="CHEBI:58402"/>
        <dbReference type="ChEBI" id="CHEBI:456216"/>
        <dbReference type="EC" id="3.5.2.9"/>
    </reaction>
</comment>
<dbReference type="CDD" id="cd10787">
    <property type="entry name" value="LamB_YcsF_like"/>
    <property type="match status" value="1"/>
</dbReference>
<dbReference type="EC" id="3.5.2.9" evidence="1"/>
<keyword evidence="3" id="KW-1185">Reference proteome</keyword>
<dbReference type="SUPFAM" id="SSF88713">
    <property type="entry name" value="Glycoside hydrolase/deacetylase"/>
    <property type="match status" value="1"/>
</dbReference>
<evidence type="ECO:0000313" key="2">
    <source>
        <dbReference type="EMBL" id="AYO31893.1"/>
    </source>
</evidence>
<dbReference type="GO" id="GO:0017168">
    <property type="term" value="F:5-oxoprolinase (ATP-hydrolyzing) activity"/>
    <property type="evidence" value="ECO:0007669"/>
    <property type="project" value="UniProtKB-UniRule"/>
</dbReference>
<organism evidence="2 3">
    <name type="scientific">Biomaibacter acetigenes</name>
    <dbReference type="NCBI Taxonomy" id="2316383"/>
    <lineage>
        <taxon>Bacteria</taxon>
        <taxon>Bacillati</taxon>
        <taxon>Bacillota</taxon>
        <taxon>Clostridia</taxon>
        <taxon>Thermosediminibacterales</taxon>
        <taxon>Tepidanaerobacteraceae</taxon>
        <taxon>Biomaibacter</taxon>
    </lineage>
</organism>
<dbReference type="PANTHER" id="PTHR30292">
    <property type="entry name" value="UNCHARACTERIZED PROTEIN YBGL-RELATED"/>
    <property type="match status" value="1"/>
</dbReference>
<evidence type="ECO:0000313" key="3">
    <source>
        <dbReference type="Proteomes" id="UP000280960"/>
    </source>
</evidence>
<proteinExistence type="inferred from homology"/>